<evidence type="ECO:0008006" key="7">
    <source>
        <dbReference type="Google" id="ProtNLM"/>
    </source>
</evidence>
<dbReference type="Gene3D" id="3.60.10.10">
    <property type="entry name" value="Endonuclease/exonuclease/phosphatase"/>
    <property type="match status" value="1"/>
</dbReference>
<feature type="binding site" evidence="4">
    <location>
        <position position="41"/>
    </location>
    <ligand>
        <name>Mg(2+)</name>
        <dbReference type="ChEBI" id="CHEBI:18420"/>
        <label>1</label>
    </ligand>
</feature>
<dbReference type="InParanoid" id="A0A673CDH9"/>
<sequence length="179" mass="20949">MEYNSLKILSLNINGLNSPAKRGKVMTKLKKEKIQIIFLQETHLSKAEHEKLQKCGYRNSYDSLDKQGNRRGVIILISILTKLLYEKEIQDKEGRYVIVKGNGVGNHIYLVHILLVACKKVLTRNWLKTEPPTKDQWITITEGMYTMENITDKLQLQEAQKDKKWNKWTDYRTQNGRTE</sequence>
<dbReference type="PANTHER" id="PTHR22748">
    <property type="entry name" value="AP ENDONUCLEASE"/>
    <property type="match status" value="1"/>
</dbReference>
<accession>A0A673CDH9</accession>
<comment type="cofactor">
    <cofactor evidence="4">
        <name>Mg(2+)</name>
        <dbReference type="ChEBI" id="CHEBI:18420"/>
    </cofactor>
    <cofactor evidence="4">
        <name>Mn(2+)</name>
        <dbReference type="ChEBI" id="CHEBI:29035"/>
    </cofactor>
    <text evidence="4">Probably binds two magnesium or manganese ions per subunit.</text>
</comment>
<dbReference type="GO" id="GO:0005634">
    <property type="term" value="C:nucleus"/>
    <property type="evidence" value="ECO:0007669"/>
    <property type="project" value="TreeGrafter"/>
</dbReference>
<evidence type="ECO:0000256" key="1">
    <source>
        <dbReference type="ARBA" id="ARBA00022723"/>
    </source>
</evidence>
<evidence type="ECO:0000313" key="5">
    <source>
        <dbReference type="Ensembl" id="ENSSORP00005050792.1"/>
    </source>
</evidence>
<proteinExistence type="predicted"/>
<dbReference type="Proteomes" id="UP000472271">
    <property type="component" value="Chromosome 2"/>
</dbReference>
<reference evidence="5" key="3">
    <citation type="submission" date="2025-09" db="UniProtKB">
        <authorList>
            <consortium name="Ensembl"/>
        </authorList>
    </citation>
    <scope>IDENTIFICATION</scope>
</reference>
<keyword evidence="3 4" id="KW-0460">Magnesium</keyword>
<evidence type="ECO:0000313" key="6">
    <source>
        <dbReference type="Proteomes" id="UP000472271"/>
    </source>
</evidence>
<evidence type="ECO:0000256" key="3">
    <source>
        <dbReference type="ARBA" id="ARBA00022842"/>
    </source>
</evidence>
<dbReference type="InterPro" id="IPR036691">
    <property type="entry name" value="Endo/exonu/phosph_ase_sf"/>
</dbReference>
<dbReference type="SUPFAM" id="SSF56219">
    <property type="entry name" value="DNase I-like"/>
    <property type="match status" value="1"/>
</dbReference>
<dbReference type="Ensembl" id="ENSSORT00005052007.1">
    <property type="protein sequence ID" value="ENSSORP00005050792.1"/>
    <property type="gene ID" value="ENSSORG00005023003.1"/>
</dbReference>
<keyword evidence="6" id="KW-1185">Reference proteome</keyword>
<keyword evidence="2" id="KW-0378">Hydrolase</keyword>
<dbReference type="GO" id="GO:0008311">
    <property type="term" value="F:double-stranded DNA 3'-5' DNA exonuclease activity"/>
    <property type="evidence" value="ECO:0007669"/>
    <property type="project" value="TreeGrafter"/>
</dbReference>
<dbReference type="GO" id="GO:0008081">
    <property type="term" value="F:phosphoric diester hydrolase activity"/>
    <property type="evidence" value="ECO:0007669"/>
    <property type="project" value="TreeGrafter"/>
</dbReference>
<dbReference type="GO" id="GO:0003906">
    <property type="term" value="F:DNA-(apurinic or apyrimidinic site) endonuclease activity"/>
    <property type="evidence" value="ECO:0007669"/>
    <property type="project" value="TreeGrafter"/>
</dbReference>
<dbReference type="GO" id="GO:0006284">
    <property type="term" value="P:base-excision repair"/>
    <property type="evidence" value="ECO:0007669"/>
    <property type="project" value="TreeGrafter"/>
</dbReference>
<evidence type="ECO:0000256" key="4">
    <source>
        <dbReference type="PIRSR" id="PIRSR604808-2"/>
    </source>
</evidence>
<evidence type="ECO:0000256" key="2">
    <source>
        <dbReference type="ARBA" id="ARBA00022801"/>
    </source>
</evidence>
<keyword evidence="4" id="KW-0464">Manganese</keyword>
<dbReference type="InterPro" id="IPR004808">
    <property type="entry name" value="AP_endonuc_1"/>
</dbReference>
<name>A0A673CDH9_9TELE</name>
<reference evidence="5" key="2">
    <citation type="submission" date="2025-08" db="UniProtKB">
        <authorList>
            <consortium name="Ensembl"/>
        </authorList>
    </citation>
    <scope>IDENTIFICATION</scope>
</reference>
<dbReference type="GO" id="GO:0046872">
    <property type="term" value="F:metal ion binding"/>
    <property type="evidence" value="ECO:0007669"/>
    <property type="project" value="UniProtKB-KW"/>
</dbReference>
<keyword evidence="1 4" id="KW-0479">Metal-binding</keyword>
<reference evidence="5" key="1">
    <citation type="submission" date="2019-06" db="EMBL/GenBank/DDBJ databases">
        <authorList>
            <consortium name="Wellcome Sanger Institute Data Sharing"/>
        </authorList>
    </citation>
    <scope>NUCLEOTIDE SEQUENCE [LARGE SCALE GENOMIC DNA]</scope>
</reference>
<protein>
    <recommendedName>
        <fullName evidence="7">Endonuclease/exonuclease/phosphatase domain-containing protein</fullName>
    </recommendedName>
</protein>
<dbReference type="AlphaFoldDB" id="A0A673CDH9"/>
<organism evidence="5 6">
    <name type="scientific">Sphaeramia orbicularis</name>
    <name type="common">orbiculate cardinalfish</name>
    <dbReference type="NCBI Taxonomy" id="375764"/>
    <lineage>
        <taxon>Eukaryota</taxon>
        <taxon>Metazoa</taxon>
        <taxon>Chordata</taxon>
        <taxon>Craniata</taxon>
        <taxon>Vertebrata</taxon>
        <taxon>Euteleostomi</taxon>
        <taxon>Actinopterygii</taxon>
        <taxon>Neopterygii</taxon>
        <taxon>Teleostei</taxon>
        <taxon>Neoteleostei</taxon>
        <taxon>Acanthomorphata</taxon>
        <taxon>Gobiaria</taxon>
        <taxon>Kurtiformes</taxon>
        <taxon>Apogonoidei</taxon>
        <taxon>Apogonidae</taxon>
        <taxon>Apogoninae</taxon>
        <taxon>Sphaeramia</taxon>
    </lineage>
</organism>
<feature type="binding site" evidence="4">
    <location>
        <position position="12"/>
    </location>
    <ligand>
        <name>Mg(2+)</name>
        <dbReference type="ChEBI" id="CHEBI:18420"/>
        <label>1</label>
    </ligand>
</feature>
<dbReference type="PANTHER" id="PTHR22748:SF6">
    <property type="entry name" value="DNA-(APURINIC OR APYRIMIDINIC SITE) ENDONUCLEASE"/>
    <property type="match status" value="1"/>
</dbReference>